<feature type="binding site" evidence="12">
    <location>
        <begin position="41"/>
        <end position="48"/>
    </location>
    <ligand>
        <name>ATP</name>
        <dbReference type="ChEBI" id="CHEBI:30616"/>
        <label>1</label>
    </ligand>
</feature>
<comment type="subunit">
    <text evidence="12">Monomer. Probably contacts ribosomal proteins L1, L5, L33 and S7, the 16S and 23S rRNA and the P-site containing tRNA(fMet).</text>
</comment>
<dbReference type="EMBL" id="BMZD01000007">
    <property type="protein sequence ID" value="GHA04570.1"/>
    <property type="molecule type" value="Genomic_DNA"/>
</dbReference>
<keyword evidence="9 12" id="KW-0810">Translation regulation</keyword>
<reference evidence="14" key="1">
    <citation type="journal article" date="2014" name="Int. J. Syst. Evol. Microbiol.">
        <title>Complete genome sequence of Corynebacterium casei LMG S-19264T (=DSM 44701T), isolated from a smear-ripened cheese.</title>
        <authorList>
            <consortium name="US DOE Joint Genome Institute (JGI-PGF)"/>
            <person name="Walter F."/>
            <person name="Albersmeier A."/>
            <person name="Kalinowski J."/>
            <person name="Ruckert C."/>
        </authorList>
    </citation>
    <scope>NUCLEOTIDE SEQUENCE</scope>
    <source>
        <strain evidence="14">KCTC 32422</strain>
    </source>
</reference>
<dbReference type="PANTHER" id="PTHR43858:SF1">
    <property type="entry name" value="ABC TRANSPORTER-RELATED PROTEIN"/>
    <property type="match status" value="1"/>
</dbReference>
<dbReference type="FunFam" id="3.40.50.300:FF:000183">
    <property type="entry name" value="ABC transporter ATP-binding protein yjjK"/>
    <property type="match status" value="1"/>
</dbReference>
<dbReference type="NCBIfam" id="TIGR03719">
    <property type="entry name" value="ABC_ABC_ChvD"/>
    <property type="match status" value="1"/>
</dbReference>
<accession>A0A918RP47</accession>
<comment type="domain">
    <text evidence="12">The P-site tRNA interaction motif (PtIM domain) probably interacts with the P-site tRNA(fMet) as well as the 23S rRNA.</text>
</comment>
<keyword evidence="4 12" id="KW-0699">rRNA-binding</keyword>
<evidence type="ECO:0000313" key="15">
    <source>
        <dbReference type="Proteomes" id="UP000634139"/>
    </source>
</evidence>
<name>A0A918RP47_9SPHN</name>
<feature type="domain" description="ABC transporter" evidence="13">
    <location>
        <begin position="7"/>
        <end position="263"/>
    </location>
</feature>
<dbReference type="AlphaFoldDB" id="A0A918RP47"/>
<feature type="binding site" evidence="12">
    <location>
        <begin position="360"/>
        <end position="367"/>
    </location>
    <ligand>
        <name>ATP</name>
        <dbReference type="ChEBI" id="CHEBI:30616"/>
        <label>2</label>
    </ligand>
</feature>
<dbReference type="RefSeq" id="WP_189542418.1">
    <property type="nucleotide sequence ID" value="NZ_BMZD01000007.1"/>
</dbReference>
<proteinExistence type="inferred from homology"/>
<evidence type="ECO:0000256" key="5">
    <source>
        <dbReference type="ARBA" id="ARBA00022737"/>
    </source>
</evidence>
<organism evidence="14 15">
    <name type="scientific">Novosphingobium arvoryzae</name>
    <dbReference type="NCBI Taxonomy" id="1256514"/>
    <lineage>
        <taxon>Bacteria</taxon>
        <taxon>Pseudomonadati</taxon>
        <taxon>Pseudomonadota</taxon>
        <taxon>Alphaproteobacteria</taxon>
        <taxon>Sphingomonadales</taxon>
        <taxon>Sphingomonadaceae</taxon>
        <taxon>Novosphingobium</taxon>
    </lineage>
</organism>
<gene>
    <name evidence="14" type="primary">chvD</name>
    <name evidence="12" type="synonym">ettA</name>
    <name evidence="14" type="ORF">GCM10011617_27060</name>
</gene>
<comment type="caution">
    <text evidence="14">The sequence shown here is derived from an EMBL/GenBank/DDBJ whole genome shotgun (WGS) entry which is preliminary data.</text>
</comment>
<dbReference type="Pfam" id="PF12848">
    <property type="entry name" value="ABC_tran_Xtn"/>
    <property type="match status" value="1"/>
</dbReference>
<evidence type="ECO:0000256" key="12">
    <source>
        <dbReference type="HAMAP-Rule" id="MF_00847"/>
    </source>
</evidence>
<dbReference type="GO" id="GO:0000049">
    <property type="term" value="F:tRNA binding"/>
    <property type="evidence" value="ECO:0007669"/>
    <property type="project" value="UniProtKB-UniRule"/>
</dbReference>
<dbReference type="PROSITE" id="PS50893">
    <property type="entry name" value="ABC_TRANSPORTER_2"/>
    <property type="match status" value="2"/>
</dbReference>
<keyword evidence="8 12" id="KW-0067">ATP-binding</keyword>
<protein>
    <recommendedName>
        <fullName evidence="12">Energy-dependent translational throttle protein EttA</fullName>
        <ecNumber evidence="12">3.6.1.-</ecNumber>
    </recommendedName>
    <alternativeName>
        <fullName evidence="12">Translational regulatory factor EttA</fullName>
    </alternativeName>
</protein>
<dbReference type="SMART" id="SM00382">
    <property type="entry name" value="AAA"/>
    <property type="match status" value="2"/>
</dbReference>
<evidence type="ECO:0000259" key="13">
    <source>
        <dbReference type="PROSITE" id="PS50893"/>
    </source>
</evidence>
<evidence type="ECO:0000256" key="2">
    <source>
        <dbReference type="ARBA" id="ARBA00022490"/>
    </source>
</evidence>
<dbReference type="GO" id="GO:0043022">
    <property type="term" value="F:ribosome binding"/>
    <property type="evidence" value="ECO:0007669"/>
    <property type="project" value="UniProtKB-UniRule"/>
</dbReference>
<dbReference type="GO" id="GO:0019843">
    <property type="term" value="F:rRNA binding"/>
    <property type="evidence" value="ECO:0007669"/>
    <property type="project" value="UniProtKB-UniRule"/>
</dbReference>
<keyword evidence="3 12" id="KW-0820">tRNA-binding</keyword>
<dbReference type="NCBIfam" id="NF008775">
    <property type="entry name" value="PRK11819.1"/>
    <property type="match status" value="1"/>
</dbReference>
<evidence type="ECO:0000256" key="4">
    <source>
        <dbReference type="ARBA" id="ARBA00022730"/>
    </source>
</evidence>
<dbReference type="Gene3D" id="3.40.50.300">
    <property type="entry name" value="P-loop containing nucleotide triphosphate hydrolases"/>
    <property type="match status" value="2"/>
</dbReference>
<dbReference type="GO" id="GO:0006412">
    <property type="term" value="P:translation"/>
    <property type="evidence" value="ECO:0007669"/>
    <property type="project" value="UniProtKB-KW"/>
</dbReference>
<evidence type="ECO:0000256" key="11">
    <source>
        <dbReference type="ARBA" id="ARBA00022917"/>
    </source>
</evidence>
<dbReference type="InterPro" id="IPR003439">
    <property type="entry name" value="ABC_transporter-like_ATP-bd"/>
</dbReference>
<evidence type="ECO:0000256" key="8">
    <source>
        <dbReference type="ARBA" id="ARBA00022840"/>
    </source>
</evidence>
<dbReference type="InterPro" id="IPR027417">
    <property type="entry name" value="P-loop_NTPase"/>
</dbReference>
<dbReference type="GO" id="GO:0005737">
    <property type="term" value="C:cytoplasm"/>
    <property type="evidence" value="ECO:0007669"/>
    <property type="project" value="UniProtKB-SubCell"/>
</dbReference>
<comment type="domain">
    <text evidence="12">The arm domain is inserted in the first ABC transporter domain. Probably contacts ribosomal protein L1.</text>
</comment>
<dbReference type="InterPro" id="IPR032781">
    <property type="entry name" value="ABC_tran_Xtn"/>
</dbReference>
<reference evidence="14" key="2">
    <citation type="submission" date="2020-09" db="EMBL/GenBank/DDBJ databases">
        <authorList>
            <person name="Sun Q."/>
            <person name="Kim S."/>
        </authorList>
    </citation>
    <scope>NUCLEOTIDE SEQUENCE</scope>
    <source>
        <strain evidence="14">KCTC 32422</strain>
    </source>
</reference>
<evidence type="ECO:0000256" key="3">
    <source>
        <dbReference type="ARBA" id="ARBA00022555"/>
    </source>
</evidence>
<dbReference type="EC" id="3.6.1.-" evidence="12"/>
<keyword evidence="6 12" id="KW-0547">Nucleotide-binding</keyword>
<evidence type="ECO:0000256" key="1">
    <source>
        <dbReference type="ARBA" id="ARBA00005868"/>
    </source>
</evidence>
<comment type="function">
    <text evidence="12">A translation factor that gates the progression of the 70S ribosomal initiation complex (IC, containing tRNA(fMet) in the P-site) into the translation elongation cycle by using a mechanism sensitive to the ATP/ADP ratio. Binds to the 70S ribosome E-site where it modulates the state of the translating ribosome during subunit translocation. ATP hydrolysis probably frees it from the ribosome, which can enter the elongation phase.</text>
</comment>
<sequence>MAAQYAYVMKGMTKTFPGAPKPVLNNINLQFYQGAKIGIVGPNGVGKSTLIKIMAGIDTDFTGEAWPGENITVGYLEQEPELDTSKTVLENVKDGARATADLVDRFNEISNIMADPPEDADFDALMEEMGTLQEKIDAVDGWTLDNQLEIAMEALRCPPGDWAVDNLSGGEKRRIALTRLLIQKPDILLLDEPTNHLDAESVEWLENHLKEYAGAVLMITHDRYFLDNVVGWILELDRGKYFPYEGNYSTYLEKKAKRLEQEDREESGRQKAIKEELEWIRQGPKGRQTKSKARISKFEQLVASQENRTPGKAQIVIQVPERLGGKVIEAKGISKAYGDKLLFEDLSFILPPGGIVGVIGPNGAGKSTLFKLITGQEQPDTGTIEIGSTVRLGYVDQSRDALNPANNVWEEISGGHDYMKVNGHDTSTRAYVGAFNFKGQDQQKNVGKLSGGERNRVHMAKMLKEGGNVLLLDEPTNDLDVETLAALEDAIENFAGCAVVISHDRFFLDRLATHILAFEGNSHVEWFEGNFAMYEEDKRRRLGDAADRPTRLAYKKLTR</sequence>
<dbReference type="GO" id="GO:0045900">
    <property type="term" value="P:negative regulation of translational elongation"/>
    <property type="evidence" value="ECO:0007669"/>
    <property type="project" value="UniProtKB-UniRule"/>
</dbReference>
<comment type="catalytic activity">
    <reaction evidence="12">
        <text>ATP + H2O = ADP + phosphate + H(+)</text>
        <dbReference type="Rhea" id="RHEA:13065"/>
        <dbReference type="ChEBI" id="CHEBI:15377"/>
        <dbReference type="ChEBI" id="CHEBI:15378"/>
        <dbReference type="ChEBI" id="CHEBI:30616"/>
        <dbReference type="ChEBI" id="CHEBI:43474"/>
        <dbReference type="ChEBI" id="CHEBI:456216"/>
    </reaction>
</comment>
<dbReference type="InterPro" id="IPR022374">
    <property type="entry name" value="EttA"/>
</dbReference>
<comment type="caution">
    <text evidence="12">Lacks conserved residue(s) required for the propagation of feature annotation.</text>
</comment>
<evidence type="ECO:0000256" key="7">
    <source>
        <dbReference type="ARBA" id="ARBA00022801"/>
    </source>
</evidence>
<comment type="similarity">
    <text evidence="1 12">Belongs to the ABC transporter superfamily. ABCF family. Translational throttle EttA subfamily.</text>
</comment>
<evidence type="ECO:0000313" key="14">
    <source>
        <dbReference type="EMBL" id="GHA04570.1"/>
    </source>
</evidence>
<dbReference type="FunFam" id="3.40.50.300:FF:000011">
    <property type="entry name" value="Putative ABC transporter ATP-binding component"/>
    <property type="match status" value="1"/>
</dbReference>
<dbReference type="SUPFAM" id="SSF52540">
    <property type="entry name" value="P-loop containing nucleoside triphosphate hydrolases"/>
    <property type="match status" value="2"/>
</dbReference>
<evidence type="ECO:0000256" key="10">
    <source>
        <dbReference type="ARBA" id="ARBA00022884"/>
    </source>
</evidence>
<dbReference type="CDD" id="cd03221">
    <property type="entry name" value="ABCF_EF-3"/>
    <property type="match status" value="2"/>
</dbReference>
<evidence type="ECO:0000256" key="6">
    <source>
        <dbReference type="ARBA" id="ARBA00022741"/>
    </source>
</evidence>
<keyword evidence="10 12" id="KW-0694">RNA-binding</keyword>
<dbReference type="Proteomes" id="UP000634139">
    <property type="component" value="Unassembled WGS sequence"/>
</dbReference>
<dbReference type="GO" id="GO:0016887">
    <property type="term" value="F:ATP hydrolysis activity"/>
    <property type="evidence" value="ECO:0007669"/>
    <property type="project" value="UniProtKB-UniRule"/>
</dbReference>
<feature type="domain" description="ABC transporter" evidence="13">
    <location>
        <begin position="328"/>
        <end position="545"/>
    </location>
</feature>
<dbReference type="HAMAP" id="MF_00847">
    <property type="entry name" value="EttA"/>
    <property type="match status" value="1"/>
</dbReference>
<keyword evidence="11 12" id="KW-0648">Protein biosynthesis</keyword>
<comment type="subcellular location">
    <subcellularLocation>
        <location evidence="12">Cytoplasm</location>
    </subcellularLocation>
    <text evidence="12">Associates with ribosomes and polysomes.</text>
</comment>
<keyword evidence="2 12" id="KW-0963">Cytoplasm</keyword>
<dbReference type="GO" id="GO:0005524">
    <property type="term" value="F:ATP binding"/>
    <property type="evidence" value="ECO:0007669"/>
    <property type="project" value="UniProtKB-UniRule"/>
</dbReference>
<evidence type="ECO:0000256" key="9">
    <source>
        <dbReference type="ARBA" id="ARBA00022845"/>
    </source>
</evidence>
<keyword evidence="5 12" id="KW-0677">Repeat</keyword>
<dbReference type="PANTHER" id="PTHR43858">
    <property type="entry name" value="ENERGY-DEPENDENT TRANSLATIONAL THROTTLE PROTEIN ETTA"/>
    <property type="match status" value="1"/>
</dbReference>
<dbReference type="Pfam" id="PF00005">
    <property type="entry name" value="ABC_tran"/>
    <property type="match status" value="2"/>
</dbReference>
<keyword evidence="7 12" id="KW-0378">Hydrolase</keyword>
<dbReference type="InterPro" id="IPR003593">
    <property type="entry name" value="AAA+_ATPase"/>
</dbReference>
<keyword evidence="15" id="KW-1185">Reference proteome</keyword>
<feature type="region of interest" description="PtIM" evidence="12">
    <location>
        <begin position="246"/>
        <end position="326"/>
    </location>
</feature>